<evidence type="ECO:0000313" key="2">
    <source>
        <dbReference type="Proteomes" id="UP000246005"/>
    </source>
</evidence>
<proteinExistence type="predicted"/>
<name>A0A316HZU0_9PSEU</name>
<dbReference type="EMBL" id="QGHB01000005">
    <property type="protein sequence ID" value="PWK86206.1"/>
    <property type="molecule type" value="Genomic_DNA"/>
</dbReference>
<sequence length="109" mass="12177">MFGFFIQMFLLCAGAFLAGVLLTWLTMRARPDAPEVTGAPLSIMEEPVPSAPAIKANSRTMMFHTPESPYYKRMKGDAFFHSPEDARRAGYTMWTPRPRVPAVSQIPVV</sequence>
<gene>
    <name evidence="1" type="ORF">C8D88_105249</name>
</gene>
<dbReference type="Proteomes" id="UP000246005">
    <property type="component" value="Unassembled WGS sequence"/>
</dbReference>
<evidence type="ECO:0000313" key="1">
    <source>
        <dbReference type="EMBL" id="PWK86206.1"/>
    </source>
</evidence>
<accession>A0A316HZU0</accession>
<dbReference type="RefSeq" id="WP_109637413.1">
    <property type="nucleotide sequence ID" value="NZ_QGHB01000005.1"/>
</dbReference>
<comment type="caution">
    <text evidence="1">The sequence shown here is derived from an EMBL/GenBank/DDBJ whole genome shotgun (WGS) entry which is preliminary data.</text>
</comment>
<protein>
    <submittedName>
        <fullName evidence="1">Uncharacterized protein</fullName>
    </submittedName>
</protein>
<dbReference type="AlphaFoldDB" id="A0A316HZU0"/>
<organism evidence="1 2">
    <name type="scientific">Lentzea atacamensis</name>
    <dbReference type="NCBI Taxonomy" id="531938"/>
    <lineage>
        <taxon>Bacteria</taxon>
        <taxon>Bacillati</taxon>
        <taxon>Actinomycetota</taxon>
        <taxon>Actinomycetes</taxon>
        <taxon>Pseudonocardiales</taxon>
        <taxon>Pseudonocardiaceae</taxon>
        <taxon>Lentzea</taxon>
    </lineage>
</organism>
<reference evidence="1 2" key="1">
    <citation type="submission" date="2018-05" db="EMBL/GenBank/DDBJ databases">
        <title>Genomic Encyclopedia of Type Strains, Phase IV (KMG-IV): sequencing the most valuable type-strain genomes for metagenomic binning, comparative biology and taxonomic classification.</title>
        <authorList>
            <person name="Goeker M."/>
        </authorList>
    </citation>
    <scope>NUCLEOTIDE SEQUENCE [LARGE SCALE GENOMIC DNA]</scope>
    <source>
        <strain evidence="1 2">DSM 45480</strain>
    </source>
</reference>